<dbReference type="SUPFAM" id="SSF53098">
    <property type="entry name" value="Ribonuclease H-like"/>
    <property type="match status" value="1"/>
</dbReference>
<dbReference type="InterPro" id="IPR012337">
    <property type="entry name" value="RNaseH-like_sf"/>
</dbReference>
<dbReference type="PANTHER" id="PTHR46889">
    <property type="entry name" value="TRANSPOSASE INSF FOR INSERTION SEQUENCE IS3B-RELATED"/>
    <property type="match status" value="1"/>
</dbReference>
<protein>
    <recommendedName>
        <fullName evidence="1">Integrase catalytic domain-containing protein</fullName>
    </recommendedName>
</protein>
<evidence type="ECO:0000259" key="1">
    <source>
        <dbReference type="PROSITE" id="PS50994"/>
    </source>
</evidence>
<organism evidence="2">
    <name type="scientific">marine sediment metagenome</name>
    <dbReference type="NCBI Taxonomy" id="412755"/>
    <lineage>
        <taxon>unclassified sequences</taxon>
        <taxon>metagenomes</taxon>
        <taxon>ecological metagenomes</taxon>
    </lineage>
</organism>
<dbReference type="InterPro" id="IPR001584">
    <property type="entry name" value="Integrase_cat-core"/>
</dbReference>
<dbReference type="AlphaFoldDB" id="X0S5B3"/>
<dbReference type="InterPro" id="IPR036397">
    <property type="entry name" value="RNaseH_sf"/>
</dbReference>
<proteinExistence type="predicted"/>
<evidence type="ECO:0000313" key="2">
    <source>
        <dbReference type="EMBL" id="GAF76258.1"/>
    </source>
</evidence>
<dbReference type="GO" id="GO:0015074">
    <property type="term" value="P:DNA integration"/>
    <property type="evidence" value="ECO:0007669"/>
    <property type="project" value="InterPro"/>
</dbReference>
<dbReference type="PANTHER" id="PTHR46889:SF4">
    <property type="entry name" value="TRANSPOSASE INSO FOR INSERTION SEQUENCE ELEMENT IS911B-RELATED"/>
    <property type="match status" value="1"/>
</dbReference>
<dbReference type="GO" id="GO:0003676">
    <property type="term" value="F:nucleic acid binding"/>
    <property type="evidence" value="ECO:0007669"/>
    <property type="project" value="InterPro"/>
</dbReference>
<feature type="domain" description="Integrase catalytic" evidence="1">
    <location>
        <begin position="123"/>
        <end position="282"/>
    </location>
</feature>
<accession>X0S5B3</accession>
<comment type="caution">
    <text evidence="2">The sequence shown here is derived from an EMBL/GenBank/DDBJ whole genome shotgun (WGS) entry which is preliminary data.</text>
</comment>
<dbReference type="EMBL" id="BARS01000367">
    <property type="protein sequence ID" value="GAF76258.1"/>
    <property type="molecule type" value="Genomic_DNA"/>
</dbReference>
<dbReference type="Gene3D" id="3.30.420.10">
    <property type="entry name" value="Ribonuclease H-like superfamily/Ribonuclease H"/>
    <property type="match status" value="1"/>
</dbReference>
<dbReference type="InterPro" id="IPR050900">
    <property type="entry name" value="Transposase_IS3/IS150/IS904"/>
</dbReference>
<dbReference type="PROSITE" id="PS50994">
    <property type="entry name" value="INTEGRASE"/>
    <property type="match status" value="1"/>
</dbReference>
<reference evidence="2" key="1">
    <citation type="journal article" date="2014" name="Front. Microbiol.">
        <title>High frequency of phylogenetically diverse reductive dehalogenase-homologous genes in deep subseafloor sedimentary metagenomes.</title>
        <authorList>
            <person name="Kawai M."/>
            <person name="Futagami T."/>
            <person name="Toyoda A."/>
            <person name="Takaki Y."/>
            <person name="Nishi S."/>
            <person name="Hori S."/>
            <person name="Arai W."/>
            <person name="Tsubouchi T."/>
            <person name="Morono Y."/>
            <person name="Uchiyama I."/>
            <person name="Ito T."/>
            <person name="Fujiyama A."/>
            <person name="Inagaki F."/>
            <person name="Takami H."/>
        </authorList>
    </citation>
    <scope>NUCLEOTIDE SEQUENCE</scope>
    <source>
        <strain evidence="2">Expedition CK06-06</strain>
    </source>
</reference>
<sequence>MKTIDEVKDKYSVTVKYCCEILKLDPKRYQRWLSLYQCTGRYGGGKPGPKKPPHTLMPWERKKIVEMAKDDKYLDLSHRQLAIAASESGEVEASASSFYRVMEEEQLMENRERIPKKAPQKEPEVKPKGNNQIWSWDLTYIPLGPIFVYLFAIIDVYSRKIVGWHLGLNATVDSMKRAWDNALINEGLLGVIGAPKMPLALSDHGVQMARKSARQFFKDLGIKQLFARYQTPKDNAWIESWFRILKYDWLRYKDYVSFEQLKGIIAKFIYMDHLQISCSKTG</sequence>
<gene>
    <name evidence="2" type="ORF">S01H1_00937</name>
</gene>
<name>X0S5B3_9ZZZZ</name>
<dbReference type="Pfam" id="PF00665">
    <property type="entry name" value="rve"/>
    <property type="match status" value="1"/>
</dbReference>